<reference evidence="2" key="1">
    <citation type="journal article" date="2006" name="J. Gen. Virol.">
        <title>Molecular characterization of the largest mycoviral-like double-stranded RNAs associated with Amasya cherry disease, a disease of presumed fungal aetiology.</title>
        <authorList>
            <person name="Kozlakidis Z."/>
            <person name="Covelli L."/>
            <person name="Di Serio F."/>
            <person name="Citir A."/>
            <person name="Acikgoz S."/>
            <person name="Hernandez C."/>
            <person name="Ragozzino A."/>
            <person name="Flores R."/>
            <person name="Coutts R.H."/>
        </authorList>
    </citation>
    <scope>NUCLEOTIDE SEQUENCE</scope>
</reference>
<accession>Q1HA36</accession>
<protein>
    <submittedName>
        <fullName evidence="2">Uncharacterized protein</fullName>
    </submittedName>
</protein>
<feature type="compositionally biased region" description="Low complexity" evidence="1">
    <location>
        <begin position="1151"/>
        <end position="1168"/>
    </location>
</feature>
<dbReference type="EMBL" id="AM085136">
    <property type="protein sequence ID" value="CAJ29960.1"/>
    <property type="molecule type" value="Genomic_RNA"/>
</dbReference>
<name>Q1HA36_9VIRU</name>
<organism evidence="2">
    <name type="scientific">Amasya cherry disease-associated mycovirus</name>
    <dbReference type="NCBI Taxonomy" id="284689"/>
    <lineage>
        <taxon>Viruses</taxon>
        <taxon>Riboviria</taxon>
        <taxon>Orthornavirae</taxon>
        <taxon>Pisuviricota</taxon>
        <taxon>Duplopiviricetes</taxon>
        <taxon>Durnavirales</taxon>
        <taxon>Partitiviridae</taxon>
        <taxon>Alphapartitivirus</taxon>
        <taxon>Alphapartitivirus cerasi</taxon>
        <taxon>Cherry chlorotic rusty spot associated partitivirus</taxon>
    </lineage>
</organism>
<feature type="region of interest" description="Disordered" evidence="1">
    <location>
        <begin position="1049"/>
        <end position="1098"/>
    </location>
</feature>
<feature type="region of interest" description="Disordered" evidence="1">
    <location>
        <begin position="1138"/>
        <end position="1168"/>
    </location>
</feature>
<proteinExistence type="predicted"/>
<sequence length="1628" mass="178892">MKSTEGVFSKLRSNSILNYDVGFRGLEEVVKQVAKNETASGSDVEAVLADLEVMVYERAQSKDLACKGEKAVALPRDVHANSFIHGVSTGLKKRQWADVTLNSESFLPVDESFDVFDGVLTAGAYSTEKLLISALPCDERVTNGHASVNTFVVAPRNGKVNFRDVRSADSEHKNMAKNILTMLTFASLDAEYENAEIEGFVKARQTFPLISTSHIAEFGHGSTTKREYDVSTASSNTLINLKTKIDGDQLDLDGCSTTLKCAILIAYQVHPALWNDFFEGLVPPSFGGQLPSMQGIMRRAIAELDIQNDELRLLIAETAATTGRVYGMSDESMVEQLTISYARAVPFGDTLFPRNGDSLPAADVSSWQVKGVLTLELAFTRLFSLFAPQTDRNKYERSKHYDQLSSAGFALFAKDEEGQFVLPIASIISTNVFRKSVTSTGTVKSQFKARPVGHVLRELVTSDLPLMRKGVASARDVLMADNLLGAKARGRYATDVKSEGSYACSVATEPNEYVSGPRDTDGSMLTNVMAARATAGALNSLVGWLDSACVLDGNDRSEVNIMAGCVVGSEARVTTVATELKRYGFELRVSDKLALGVGNPRKDYAFTTNAQETVAARIERTSRQIGKRAATSTFMSKLTVACTSTETQPYILCLYRALNCIKLKKGVVTNPRFWHQARIDNNQVIVGSATFGLSFSGGSTIDQVVVTSSSLNRPINEFGGFNKKTMRYGVKACELQDPSGKFFIQADIARLGTRVSSATYAAMQCGQFVDQESLAEAMDAAATLADDQELEYAWASQEGYNAARALYQKPLSSTDKRTLKRAVWHACTGFILFVTKACLVYEGGENSTSEVTPAARLDQVHRVYAAYSSRVRYVVSLLVGEDANWPNPIGLVHVYQLAVTPGHPKDMLSSDDIHSVLSTPTARVKNGKCTRMDAPCQVSCFARLDDLHECRRCKCRVTCALCIKALCLTGYAHDGGRKPNDHETTPATGGDILHAKTMGSEHVSELHDTESIVGAKPMDLAPANADVRSELVELASNLLKINGRRPSAQVKKLSVGNADEGKNEQGFESLSESDNNAQEIDAESSGDVSMVGETSEQQVRDAIAHSEAESRLFDDTADVDDKLFEACSYVPGDASEVGASDVDITPKKSAIRPPMSSRRSSTPTPAASRGLKFDVDLIADILHEPPKMWDQSREFVEQTEPLVSLEQCTALVPMHAGFAMPVCSKLSYCDILSDKSALQDELVVNDEIINFKVPEQEEVEMSTSIFAVERSGEWIKLLPQRQKLKLSCGRDHSMTGPHWCVLKKQDGNSSLRKIISDAGMTDKLVRSQLIRRIIPGKPSTLYLPGSAMFRDVTKNCVCAGCSSFKRTNDPNMVKRSAVDFPIWHYDLGELHSLDIKIPQGQRDSIVGDLMENRGAMEQYCAIKPWLSNMLGFMVKPGTVNQVSGYGDFHFSNPRINVSTRPMSYEADYNLWLFYRQPLVMHINKIHASLPCCSMGYGDILTFPPDLENGMPFEARMKIDKSIVFNSHDDETKMFLIAALASLLWPRPGEEAPQRASLSFSGVMLGDMRHYSMNRIVRDGKLTNDSVLRAVTVPDRMDKVEKLSKVRVSDKTIELFSRFRCPETLKYLN</sequence>
<feature type="compositionally biased region" description="Polar residues" evidence="1">
    <location>
        <begin position="1066"/>
        <end position="1078"/>
    </location>
</feature>
<evidence type="ECO:0000313" key="2">
    <source>
        <dbReference type="EMBL" id="CAJ29960.1"/>
    </source>
</evidence>
<evidence type="ECO:0000256" key="1">
    <source>
        <dbReference type="SAM" id="MobiDB-lite"/>
    </source>
</evidence>